<sequence>MNTLAQCMFHNKKDCFDIFDELATMRLSVEAKLLALELILKEPHNISIFKSSRGERKPLMQRVAGAMTAKCTKQGEARQLVFDDSNACSAQARHPAFDDSDCEEDGVQRLGIWDCFSFQSLVSGGEQGRRE</sequence>
<gene>
    <name evidence="1" type="ORF">WN944_018738</name>
</gene>
<reference evidence="1 2" key="1">
    <citation type="submission" date="2024-05" db="EMBL/GenBank/DDBJ databases">
        <title>Haplotype-resolved chromosome-level genome assembly of Huyou (Citrus changshanensis).</title>
        <authorList>
            <person name="Miao C."/>
            <person name="Chen W."/>
            <person name="Wu Y."/>
            <person name="Wang L."/>
            <person name="Zhao S."/>
            <person name="Grierson D."/>
            <person name="Xu C."/>
            <person name="Chen K."/>
        </authorList>
    </citation>
    <scope>NUCLEOTIDE SEQUENCE [LARGE SCALE GENOMIC DNA]</scope>
    <source>
        <strain evidence="1">01-14</strain>
        <tissue evidence="1">Leaf</tissue>
    </source>
</reference>
<accession>A0AAP0LVB3</accession>
<dbReference type="EMBL" id="JBCGBO010000007">
    <property type="protein sequence ID" value="KAK9187346.1"/>
    <property type="molecule type" value="Genomic_DNA"/>
</dbReference>
<name>A0AAP0LVB3_9ROSI</name>
<dbReference type="AlphaFoldDB" id="A0AAP0LVB3"/>
<comment type="caution">
    <text evidence="1">The sequence shown here is derived from an EMBL/GenBank/DDBJ whole genome shotgun (WGS) entry which is preliminary data.</text>
</comment>
<dbReference type="Proteomes" id="UP001428341">
    <property type="component" value="Unassembled WGS sequence"/>
</dbReference>
<protein>
    <submittedName>
        <fullName evidence="1">Uncharacterized protein</fullName>
    </submittedName>
</protein>
<proteinExistence type="predicted"/>
<evidence type="ECO:0000313" key="2">
    <source>
        <dbReference type="Proteomes" id="UP001428341"/>
    </source>
</evidence>
<evidence type="ECO:0000313" key="1">
    <source>
        <dbReference type="EMBL" id="KAK9187346.1"/>
    </source>
</evidence>
<organism evidence="1 2">
    <name type="scientific">Citrus x changshan-huyou</name>
    <dbReference type="NCBI Taxonomy" id="2935761"/>
    <lineage>
        <taxon>Eukaryota</taxon>
        <taxon>Viridiplantae</taxon>
        <taxon>Streptophyta</taxon>
        <taxon>Embryophyta</taxon>
        <taxon>Tracheophyta</taxon>
        <taxon>Spermatophyta</taxon>
        <taxon>Magnoliopsida</taxon>
        <taxon>eudicotyledons</taxon>
        <taxon>Gunneridae</taxon>
        <taxon>Pentapetalae</taxon>
        <taxon>rosids</taxon>
        <taxon>malvids</taxon>
        <taxon>Sapindales</taxon>
        <taxon>Rutaceae</taxon>
        <taxon>Aurantioideae</taxon>
        <taxon>Citrus</taxon>
    </lineage>
</organism>
<keyword evidence="2" id="KW-1185">Reference proteome</keyword>